<accession>A0A3B3RI13</accession>
<reference evidence="4" key="1">
    <citation type="submission" date="2025-08" db="UniProtKB">
        <authorList>
            <consortium name="Ensembl"/>
        </authorList>
    </citation>
    <scope>IDENTIFICATION</scope>
</reference>
<sequence length="78" mass="8821">TGKHMERYVSALLVFCGMWNAALSVTRYSIPEEMEEGSVVADLAVDLGIDVNDLQQRGLYVCIRSSNYNDDTHFWFAT</sequence>
<organism evidence="4 5">
    <name type="scientific">Paramormyrops kingsleyae</name>
    <dbReference type="NCBI Taxonomy" id="1676925"/>
    <lineage>
        <taxon>Eukaryota</taxon>
        <taxon>Metazoa</taxon>
        <taxon>Chordata</taxon>
        <taxon>Craniata</taxon>
        <taxon>Vertebrata</taxon>
        <taxon>Euteleostomi</taxon>
        <taxon>Actinopterygii</taxon>
        <taxon>Neopterygii</taxon>
        <taxon>Teleostei</taxon>
        <taxon>Osteoglossocephala</taxon>
        <taxon>Osteoglossomorpha</taxon>
        <taxon>Osteoglossiformes</taxon>
        <taxon>Mormyridae</taxon>
        <taxon>Paramormyrops</taxon>
    </lineage>
</organism>
<protein>
    <recommendedName>
        <fullName evidence="3">Cadherin N-terminal domain-containing protein</fullName>
    </recommendedName>
</protein>
<dbReference type="Proteomes" id="UP000261540">
    <property type="component" value="Unplaced"/>
</dbReference>
<evidence type="ECO:0000313" key="4">
    <source>
        <dbReference type="Ensembl" id="ENSPKIP00000018064.1"/>
    </source>
</evidence>
<name>A0A3B3RI13_9TELE</name>
<dbReference type="Ensembl" id="ENSPKIT00000042591.1">
    <property type="protein sequence ID" value="ENSPKIP00000018064.1"/>
    <property type="gene ID" value="ENSPKIG00000003765.1"/>
</dbReference>
<evidence type="ECO:0000259" key="3">
    <source>
        <dbReference type="Pfam" id="PF08266"/>
    </source>
</evidence>
<dbReference type="Pfam" id="PF08266">
    <property type="entry name" value="Cadherin_2"/>
    <property type="match status" value="1"/>
</dbReference>
<evidence type="ECO:0000313" key="5">
    <source>
        <dbReference type="Proteomes" id="UP000261540"/>
    </source>
</evidence>
<reference evidence="4" key="2">
    <citation type="submission" date="2025-09" db="UniProtKB">
        <authorList>
            <consortium name="Ensembl"/>
        </authorList>
    </citation>
    <scope>IDENTIFICATION</scope>
</reference>
<dbReference type="Gene3D" id="2.60.40.60">
    <property type="entry name" value="Cadherins"/>
    <property type="match status" value="1"/>
</dbReference>
<keyword evidence="1" id="KW-0325">Glycoprotein</keyword>
<keyword evidence="2" id="KW-0732">Signal</keyword>
<evidence type="ECO:0000256" key="2">
    <source>
        <dbReference type="SAM" id="SignalP"/>
    </source>
</evidence>
<proteinExistence type="predicted"/>
<evidence type="ECO:0000256" key="1">
    <source>
        <dbReference type="ARBA" id="ARBA00023180"/>
    </source>
</evidence>
<dbReference type="AlphaFoldDB" id="A0A3B3RI13"/>
<keyword evidence="5" id="KW-1185">Reference proteome</keyword>
<feature type="chain" id="PRO_5017340358" description="Cadherin N-terminal domain-containing protein" evidence="2">
    <location>
        <begin position="25"/>
        <end position="78"/>
    </location>
</feature>
<feature type="signal peptide" evidence="2">
    <location>
        <begin position="1"/>
        <end position="24"/>
    </location>
</feature>
<feature type="domain" description="Cadherin N-terminal" evidence="3">
    <location>
        <begin position="26"/>
        <end position="65"/>
    </location>
</feature>
<dbReference type="InterPro" id="IPR013164">
    <property type="entry name" value="Cadherin_N"/>
</dbReference>
<dbReference type="GeneTree" id="ENSGT01100000266260"/>